<dbReference type="InterPro" id="IPR024462">
    <property type="entry name" value="GH116_N"/>
</dbReference>
<feature type="domain" description="Glycosyl-hydrolase family 116 catalytic region" evidence="1">
    <location>
        <begin position="490"/>
        <end position="879"/>
    </location>
</feature>
<gene>
    <name evidence="3" type="ORF">IAB71_02215</name>
</gene>
<dbReference type="Gene3D" id="1.50.10.10">
    <property type="match status" value="1"/>
</dbReference>
<evidence type="ECO:0000259" key="1">
    <source>
        <dbReference type="Pfam" id="PF04685"/>
    </source>
</evidence>
<dbReference type="GO" id="GO:0005975">
    <property type="term" value="P:carbohydrate metabolic process"/>
    <property type="evidence" value="ECO:0007669"/>
    <property type="project" value="InterPro"/>
</dbReference>
<dbReference type="EMBL" id="DVOO01000009">
    <property type="protein sequence ID" value="HIV24594.1"/>
    <property type="molecule type" value="Genomic_DNA"/>
</dbReference>
<dbReference type="PANTHER" id="PTHR12654">
    <property type="entry name" value="BILE ACID BETA-GLUCOSIDASE-RELATED"/>
    <property type="match status" value="1"/>
</dbReference>
<dbReference type="Pfam" id="PF12215">
    <property type="entry name" value="Glyco_hydr_116N"/>
    <property type="match status" value="1"/>
</dbReference>
<proteinExistence type="predicted"/>
<organism evidence="3 4">
    <name type="scientific">Candidatus Scatomonas pullistercoris</name>
    <dbReference type="NCBI Taxonomy" id="2840920"/>
    <lineage>
        <taxon>Bacteria</taxon>
        <taxon>Bacillati</taxon>
        <taxon>Bacillota</taxon>
        <taxon>Clostridia</taxon>
        <taxon>Lachnospirales</taxon>
        <taxon>Lachnospiraceae</taxon>
        <taxon>Lachnospiraceae incertae sedis</taxon>
        <taxon>Candidatus Scatomonas</taxon>
    </lineage>
</organism>
<dbReference type="InterPro" id="IPR012341">
    <property type="entry name" value="6hp_glycosidase-like_sf"/>
</dbReference>
<dbReference type="SUPFAM" id="SSF48208">
    <property type="entry name" value="Six-hairpin glycosidases"/>
    <property type="match status" value="1"/>
</dbReference>
<reference evidence="3" key="2">
    <citation type="journal article" date="2021" name="PeerJ">
        <title>Extensive microbial diversity within the chicken gut microbiome revealed by metagenomics and culture.</title>
        <authorList>
            <person name="Gilroy R."/>
            <person name="Ravi A."/>
            <person name="Getino M."/>
            <person name="Pursley I."/>
            <person name="Horton D.L."/>
            <person name="Alikhan N.F."/>
            <person name="Baker D."/>
            <person name="Gharbi K."/>
            <person name="Hall N."/>
            <person name="Watson M."/>
            <person name="Adriaenssens E.M."/>
            <person name="Foster-Nyarko E."/>
            <person name="Jarju S."/>
            <person name="Secka A."/>
            <person name="Antonio M."/>
            <person name="Oren A."/>
            <person name="Chaudhuri R.R."/>
            <person name="La Ragione R."/>
            <person name="Hildebrand F."/>
            <person name="Pallen M.J."/>
        </authorList>
    </citation>
    <scope>NUCLEOTIDE SEQUENCE</scope>
    <source>
        <strain evidence="3">CHK188-20938</strain>
    </source>
</reference>
<evidence type="ECO:0000313" key="3">
    <source>
        <dbReference type="EMBL" id="HIV24594.1"/>
    </source>
</evidence>
<protein>
    <submittedName>
        <fullName evidence="3">Uncharacterized protein</fullName>
    </submittedName>
</protein>
<dbReference type="PANTHER" id="PTHR12654:SF0">
    <property type="entry name" value="NON-LYSOSOMAL GLUCOSYLCERAMIDASE"/>
    <property type="match status" value="1"/>
</dbReference>
<accession>A0A9D1T9A8</accession>
<dbReference type="AlphaFoldDB" id="A0A9D1T9A8"/>
<reference evidence="3" key="1">
    <citation type="submission" date="2020-10" db="EMBL/GenBank/DDBJ databases">
        <authorList>
            <person name="Gilroy R."/>
        </authorList>
    </citation>
    <scope>NUCLEOTIDE SEQUENCE</scope>
    <source>
        <strain evidence="3">CHK188-20938</strain>
    </source>
</reference>
<dbReference type="Proteomes" id="UP000824169">
    <property type="component" value="Unassembled WGS sequence"/>
</dbReference>
<dbReference type="InterPro" id="IPR052566">
    <property type="entry name" value="Non-lysos_glucosylceramidase"/>
</dbReference>
<feature type="domain" description="Glycosyl-hydrolase family 116 N-terminal" evidence="2">
    <location>
        <begin position="42"/>
        <end position="364"/>
    </location>
</feature>
<dbReference type="Pfam" id="PF04685">
    <property type="entry name" value="DUF608"/>
    <property type="match status" value="1"/>
</dbReference>
<dbReference type="GO" id="GO:0008422">
    <property type="term" value="F:beta-glucosidase activity"/>
    <property type="evidence" value="ECO:0007669"/>
    <property type="project" value="TreeGrafter"/>
</dbReference>
<evidence type="ECO:0000313" key="4">
    <source>
        <dbReference type="Proteomes" id="UP000824169"/>
    </source>
</evidence>
<dbReference type="InterPro" id="IPR008928">
    <property type="entry name" value="6-hairpin_glycosidase_sf"/>
</dbReference>
<evidence type="ECO:0000259" key="2">
    <source>
        <dbReference type="Pfam" id="PF12215"/>
    </source>
</evidence>
<dbReference type="InterPro" id="IPR006775">
    <property type="entry name" value="GH116_catalytic"/>
</dbReference>
<name>A0A9D1T9A8_9FIRM</name>
<comment type="caution">
    <text evidence="3">The sequence shown here is derived from an EMBL/GenBank/DDBJ whole genome shotgun (WGS) entry which is preliminary data.</text>
</comment>
<sequence length="886" mass="101912">MAEKRKRWQDFAWKKELGDVDWEKDYDTLAEGSQYVDRTAVGIPLGGFGAGNFDYNITGTFGPWQMTPGKLERRFLSAAAFHVKEKVQDADGSDYDFNPFRAMQGAPKDVETARTLAGKSKFKESENVLMKAWNSQLLDIGSADYYALYPKGWVDYKDNFRTRLSMEFFSPVIADNYRETSLPLAYFIFKAQNPTQDTLQLSLMFTFPNLPVYRTAEKCAGIDKRAEEFEVKRYGLENVLRQEKNITGILMTSSSEKNDRQMRNSEFCIAAREDSGIKISWCRNFDGAGDGGDIWKQFAGQGRLEDFSREPEEPAGALCAEITLAPGEAKEIPFALSWYFPVTELGRAGSQEYAQWWEKYTEFYPPCPGEKDTWNPDCILSQAFAIARDGLEQLEENRRAVDAWMEPYLENEKFAGKEWVLTAGFNELYYNAFGGSFWENGLIQAAYTDYDGKSVQTETKKFGGRNYEQLPLYQESVRQYRQKEQHLHYTLEAQEFPFGETFDVRAHSHRVYTDLWPEIERDILLVYKDFIMDTQDGSCPHDAGNTNGSVFFKYDYYYDMISLLNREAYEDVIGKRHTTPWSEYAPKFILYSYEYWKATGDQGFLRDIWEAVIRSYIYQRKTDTDNDGVTNMKSSEYDRNDLFNSILWIGALEAILSWCEACPELNEKVVYTVEDTEGNVLEGVSDAICDDAKKELARCRTYVETVLWDEAKGCYLFNSDTPVLMADAFIGERHAHNAGLGNTVDPEKLAGHYLKVYEYNVGDCYSKERTGFGHCGARNLASLDTRHTYRTGDGVIEHSYDVWTGVSYVLSANMYQLGCELGREDLIRAALDTAHGVYFTTYLDTDTAYYFNTPEAWNAKNPRYSRNRMYQRARGAWELLRAVEEL</sequence>